<gene>
    <name evidence="12" type="ORF">ACJIZ3_015366</name>
</gene>
<dbReference type="PANTHER" id="PTHR31832">
    <property type="entry name" value="B-BOX ZINC FINGER PROTEIN 22"/>
    <property type="match status" value="1"/>
</dbReference>
<evidence type="ECO:0000256" key="1">
    <source>
        <dbReference type="ARBA" id="ARBA00004123"/>
    </source>
</evidence>
<dbReference type="CDD" id="cd19821">
    <property type="entry name" value="Bbox1_BBX-like"/>
    <property type="match status" value="2"/>
</dbReference>
<protein>
    <recommendedName>
        <fullName evidence="11">B box-type domain-containing protein</fullName>
    </recommendedName>
</protein>
<keyword evidence="3" id="KW-0677">Repeat</keyword>
<feature type="domain" description="B box-type" evidence="11">
    <location>
        <begin position="53"/>
        <end position="100"/>
    </location>
</feature>
<keyword evidence="8" id="KW-0539">Nucleus</keyword>
<evidence type="ECO:0000256" key="6">
    <source>
        <dbReference type="ARBA" id="ARBA00023015"/>
    </source>
</evidence>
<feature type="compositionally biased region" description="Low complexity" evidence="10">
    <location>
        <begin position="141"/>
        <end position="153"/>
    </location>
</feature>
<dbReference type="InterPro" id="IPR049808">
    <property type="entry name" value="CONSTANS-like_Bbox1"/>
</dbReference>
<evidence type="ECO:0000256" key="8">
    <source>
        <dbReference type="ARBA" id="ARBA00023242"/>
    </source>
</evidence>
<dbReference type="GO" id="GO:0006355">
    <property type="term" value="P:regulation of DNA-templated transcription"/>
    <property type="evidence" value="ECO:0007669"/>
    <property type="project" value="UniProtKB-ARBA"/>
</dbReference>
<dbReference type="GO" id="GO:0005634">
    <property type="term" value="C:nucleus"/>
    <property type="evidence" value="ECO:0007669"/>
    <property type="project" value="UniProtKB-SubCell"/>
</dbReference>
<dbReference type="InterPro" id="IPR000315">
    <property type="entry name" value="Znf_B-box"/>
</dbReference>
<comment type="caution">
    <text evidence="12">The sequence shown here is derived from an EMBL/GenBank/DDBJ whole genome shotgun (WGS) entry which is preliminary data.</text>
</comment>
<evidence type="ECO:0000256" key="2">
    <source>
        <dbReference type="ARBA" id="ARBA00022723"/>
    </source>
</evidence>
<evidence type="ECO:0000256" key="5">
    <source>
        <dbReference type="ARBA" id="ARBA00022833"/>
    </source>
</evidence>
<dbReference type="FunFam" id="3.30.160.60:FF:000856">
    <property type="entry name" value="B-box zinc finger protein 21"/>
    <property type="match status" value="1"/>
</dbReference>
<dbReference type="InterPro" id="IPR051979">
    <property type="entry name" value="B-box_zinc_finger"/>
</dbReference>
<dbReference type="AlphaFoldDB" id="A0ABD3RME9"/>
<dbReference type="Gene3D" id="3.30.160.60">
    <property type="entry name" value="Classic Zinc Finger"/>
    <property type="match status" value="1"/>
</dbReference>
<evidence type="ECO:0000256" key="9">
    <source>
        <dbReference type="PROSITE-ProRule" id="PRU00024"/>
    </source>
</evidence>
<feature type="region of interest" description="Disordered" evidence="10">
    <location>
        <begin position="133"/>
        <end position="170"/>
    </location>
</feature>
<dbReference type="SMART" id="SM00336">
    <property type="entry name" value="BBOX"/>
    <property type="match status" value="2"/>
</dbReference>
<evidence type="ECO:0000256" key="7">
    <source>
        <dbReference type="ARBA" id="ARBA00023163"/>
    </source>
</evidence>
<dbReference type="PROSITE" id="PS50119">
    <property type="entry name" value="ZF_BBOX"/>
    <property type="match status" value="2"/>
</dbReference>
<keyword evidence="2" id="KW-0479">Metal-binding</keyword>
<evidence type="ECO:0000256" key="4">
    <source>
        <dbReference type="ARBA" id="ARBA00022771"/>
    </source>
</evidence>
<dbReference type="PANTHER" id="PTHR31832:SF87">
    <property type="entry name" value="B-BOX ZINC FINGER PROTEIN 20"/>
    <property type="match status" value="1"/>
</dbReference>
<keyword evidence="6" id="KW-0805">Transcription regulation</keyword>
<evidence type="ECO:0000313" key="12">
    <source>
        <dbReference type="EMBL" id="KAL3814098.1"/>
    </source>
</evidence>
<dbReference type="GO" id="GO:0000976">
    <property type="term" value="F:transcription cis-regulatory region binding"/>
    <property type="evidence" value="ECO:0007669"/>
    <property type="project" value="UniProtKB-ARBA"/>
</dbReference>
<proteinExistence type="predicted"/>
<name>A0ABD3RME9_9LAMI</name>
<evidence type="ECO:0000259" key="11">
    <source>
        <dbReference type="PROSITE" id="PS50119"/>
    </source>
</evidence>
<dbReference type="Proteomes" id="UP001634393">
    <property type="component" value="Unassembled WGS sequence"/>
</dbReference>
<sequence length="215" mass="23965">MKIQCDFCGKEEASVFCTADEAALCQKCDKQVHNANKLATKHHRFSLLHPQYKESPFCDICQERRALLFCQEDRALLCRECDIPIHNSNENTKKHNRFLLTGAKISPAISSSSDFGPCAASSSSNGLLSETEIKNGTNFKPNSNPNCSESSSNHLRDTNESTKQGSVSTSSISEYLTETLPGWQVEEFLELDPSSHYGFCKLCCMLTVEKKNPKQ</sequence>
<keyword evidence="4 9" id="KW-0863">Zinc-finger</keyword>
<feature type="compositionally biased region" description="Polar residues" evidence="10">
    <location>
        <begin position="161"/>
        <end position="170"/>
    </location>
</feature>
<dbReference type="Pfam" id="PF00643">
    <property type="entry name" value="zf-B_box"/>
    <property type="match status" value="2"/>
</dbReference>
<feature type="domain" description="B box-type" evidence="11">
    <location>
        <begin position="1"/>
        <end position="47"/>
    </location>
</feature>
<comment type="subcellular location">
    <subcellularLocation>
        <location evidence="1">Nucleus</location>
    </subcellularLocation>
</comment>
<dbReference type="GO" id="GO:0008270">
    <property type="term" value="F:zinc ion binding"/>
    <property type="evidence" value="ECO:0007669"/>
    <property type="project" value="UniProtKB-KW"/>
</dbReference>
<evidence type="ECO:0000256" key="10">
    <source>
        <dbReference type="SAM" id="MobiDB-lite"/>
    </source>
</evidence>
<dbReference type="EMBL" id="JBJXBP010000008">
    <property type="protein sequence ID" value="KAL3814098.1"/>
    <property type="molecule type" value="Genomic_DNA"/>
</dbReference>
<organism evidence="12 13">
    <name type="scientific">Penstemon smallii</name>
    <dbReference type="NCBI Taxonomy" id="265156"/>
    <lineage>
        <taxon>Eukaryota</taxon>
        <taxon>Viridiplantae</taxon>
        <taxon>Streptophyta</taxon>
        <taxon>Embryophyta</taxon>
        <taxon>Tracheophyta</taxon>
        <taxon>Spermatophyta</taxon>
        <taxon>Magnoliopsida</taxon>
        <taxon>eudicotyledons</taxon>
        <taxon>Gunneridae</taxon>
        <taxon>Pentapetalae</taxon>
        <taxon>asterids</taxon>
        <taxon>lamiids</taxon>
        <taxon>Lamiales</taxon>
        <taxon>Plantaginaceae</taxon>
        <taxon>Cheloneae</taxon>
        <taxon>Penstemon</taxon>
    </lineage>
</organism>
<keyword evidence="5" id="KW-0862">Zinc</keyword>
<evidence type="ECO:0000256" key="3">
    <source>
        <dbReference type="ARBA" id="ARBA00022737"/>
    </source>
</evidence>
<reference evidence="12 13" key="1">
    <citation type="submission" date="2024-12" db="EMBL/GenBank/DDBJ databases">
        <title>The unique morphological basis and parallel evolutionary history of personate flowers in Penstemon.</title>
        <authorList>
            <person name="Depatie T.H."/>
            <person name="Wessinger C.A."/>
        </authorList>
    </citation>
    <scope>NUCLEOTIDE SEQUENCE [LARGE SCALE GENOMIC DNA]</scope>
    <source>
        <strain evidence="12">WTNN_2</strain>
        <tissue evidence="12">Leaf</tissue>
    </source>
</reference>
<keyword evidence="13" id="KW-1185">Reference proteome</keyword>
<keyword evidence="7" id="KW-0804">Transcription</keyword>
<accession>A0ABD3RME9</accession>
<evidence type="ECO:0000313" key="13">
    <source>
        <dbReference type="Proteomes" id="UP001634393"/>
    </source>
</evidence>